<evidence type="ECO:0000313" key="1">
    <source>
        <dbReference type="EMBL" id="KAJ1196788.1"/>
    </source>
</evidence>
<name>A0AAV7V5P1_PLEWA</name>
<keyword evidence="2" id="KW-1185">Reference proteome</keyword>
<dbReference type="AlphaFoldDB" id="A0AAV7V5P1"/>
<accession>A0AAV7V5P1</accession>
<gene>
    <name evidence="1" type="ORF">NDU88_000652</name>
</gene>
<dbReference type="Proteomes" id="UP001066276">
    <property type="component" value="Chromosome 2_1"/>
</dbReference>
<reference evidence="1" key="1">
    <citation type="journal article" date="2022" name="bioRxiv">
        <title>Sequencing and chromosome-scale assembly of the giantPleurodeles waltlgenome.</title>
        <authorList>
            <person name="Brown T."/>
            <person name="Elewa A."/>
            <person name="Iarovenko S."/>
            <person name="Subramanian E."/>
            <person name="Araus A.J."/>
            <person name="Petzold A."/>
            <person name="Susuki M."/>
            <person name="Suzuki K.-i.T."/>
            <person name="Hayashi T."/>
            <person name="Toyoda A."/>
            <person name="Oliveira C."/>
            <person name="Osipova E."/>
            <person name="Leigh N.D."/>
            <person name="Simon A."/>
            <person name="Yun M.H."/>
        </authorList>
    </citation>
    <scope>NUCLEOTIDE SEQUENCE</scope>
    <source>
        <strain evidence="1">20211129_DDA</strain>
        <tissue evidence="1">Liver</tissue>
    </source>
</reference>
<organism evidence="1 2">
    <name type="scientific">Pleurodeles waltl</name>
    <name type="common">Iberian ribbed newt</name>
    <dbReference type="NCBI Taxonomy" id="8319"/>
    <lineage>
        <taxon>Eukaryota</taxon>
        <taxon>Metazoa</taxon>
        <taxon>Chordata</taxon>
        <taxon>Craniata</taxon>
        <taxon>Vertebrata</taxon>
        <taxon>Euteleostomi</taxon>
        <taxon>Amphibia</taxon>
        <taxon>Batrachia</taxon>
        <taxon>Caudata</taxon>
        <taxon>Salamandroidea</taxon>
        <taxon>Salamandridae</taxon>
        <taxon>Pleurodelinae</taxon>
        <taxon>Pleurodeles</taxon>
    </lineage>
</organism>
<sequence length="91" mass="9809">MRIRLIHYAFYEPPYRDNNGMAPGVLSAGSFAMGMAQNAASSAAAEASDQVCSFDLLDEALVVITSAEAGFLLDSILTDVFDDLMLHSKDF</sequence>
<proteinExistence type="predicted"/>
<comment type="caution">
    <text evidence="1">The sequence shown here is derived from an EMBL/GenBank/DDBJ whole genome shotgun (WGS) entry which is preliminary data.</text>
</comment>
<evidence type="ECO:0000313" key="2">
    <source>
        <dbReference type="Proteomes" id="UP001066276"/>
    </source>
</evidence>
<protein>
    <submittedName>
        <fullName evidence="1">Uncharacterized protein</fullName>
    </submittedName>
</protein>
<dbReference type="EMBL" id="JANPWB010000003">
    <property type="protein sequence ID" value="KAJ1196788.1"/>
    <property type="molecule type" value="Genomic_DNA"/>
</dbReference>